<feature type="domain" description="3-oxo-5-alpha-steroid 4-dehydrogenase C-terminal" evidence="7">
    <location>
        <begin position="115"/>
        <end position="277"/>
    </location>
</feature>
<comment type="caution">
    <text evidence="8">The sequence shown here is derived from an EMBL/GenBank/DDBJ whole genome shotgun (WGS) entry which is preliminary data.</text>
</comment>
<feature type="transmembrane region" description="Helical" evidence="6">
    <location>
        <begin position="155"/>
        <end position="175"/>
    </location>
</feature>
<evidence type="ECO:0000256" key="1">
    <source>
        <dbReference type="ARBA" id="ARBA00004141"/>
    </source>
</evidence>
<feature type="transmembrane region" description="Helical" evidence="6">
    <location>
        <begin position="77"/>
        <end position="96"/>
    </location>
</feature>
<comment type="similarity">
    <text evidence="2">Belongs to the steroid 5-alpha reductase family.</text>
</comment>
<dbReference type="PIRSF" id="PIRSF015596">
    <property type="entry name" value="5_alpha-SR2"/>
    <property type="match status" value="1"/>
</dbReference>
<evidence type="ECO:0000256" key="5">
    <source>
        <dbReference type="ARBA" id="ARBA00023136"/>
    </source>
</evidence>
<dbReference type="GO" id="GO:0008202">
    <property type="term" value="P:steroid metabolic process"/>
    <property type="evidence" value="ECO:0007669"/>
    <property type="project" value="InterPro"/>
</dbReference>
<accession>A0A9W8B049</accession>
<dbReference type="PANTHER" id="PTHR10556:SF43">
    <property type="entry name" value="STEROID 5-ALPHA-REDUCTASE DET2"/>
    <property type="match status" value="1"/>
</dbReference>
<feature type="transmembrane region" description="Helical" evidence="6">
    <location>
        <begin position="50"/>
        <end position="71"/>
    </location>
</feature>
<feature type="transmembrane region" description="Helical" evidence="6">
    <location>
        <begin position="117"/>
        <end position="135"/>
    </location>
</feature>
<evidence type="ECO:0000256" key="4">
    <source>
        <dbReference type="ARBA" id="ARBA00022989"/>
    </source>
</evidence>
<dbReference type="GO" id="GO:0003865">
    <property type="term" value="F:3-oxo-5-alpha-steroid 4-dehydrogenase activity"/>
    <property type="evidence" value="ECO:0007669"/>
    <property type="project" value="InterPro"/>
</dbReference>
<evidence type="ECO:0000313" key="9">
    <source>
        <dbReference type="Proteomes" id="UP001151582"/>
    </source>
</evidence>
<dbReference type="Pfam" id="PF02544">
    <property type="entry name" value="Steroid_dh"/>
    <property type="match status" value="1"/>
</dbReference>
<name>A0A9W8B049_9FUNG</name>
<feature type="transmembrane region" description="Helical" evidence="6">
    <location>
        <begin position="12"/>
        <end position="30"/>
    </location>
</feature>
<dbReference type="EMBL" id="JANBQB010000379">
    <property type="protein sequence ID" value="KAJ1977024.1"/>
    <property type="molecule type" value="Genomic_DNA"/>
</dbReference>
<dbReference type="InterPro" id="IPR016636">
    <property type="entry name" value="3-oxo-5-alpha-steroid_4-DH"/>
</dbReference>
<dbReference type="AlphaFoldDB" id="A0A9W8B049"/>
<dbReference type="InterPro" id="IPR001104">
    <property type="entry name" value="3-oxo-5_a-steroid_4-DH_C"/>
</dbReference>
<gene>
    <name evidence="8" type="ORF">H4R34_003751</name>
</gene>
<comment type="subcellular location">
    <subcellularLocation>
        <location evidence="1">Membrane</location>
        <topology evidence="1">Multi-pass membrane protein</topology>
    </subcellularLocation>
</comment>
<organism evidence="8 9">
    <name type="scientific">Dimargaris verticillata</name>
    <dbReference type="NCBI Taxonomy" id="2761393"/>
    <lineage>
        <taxon>Eukaryota</taxon>
        <taxon>Fungi</taxon>
        <taxon>Fungi incertae sedis</taxon>
        <taxon>Zoopagomycota</taxon>
        <taxon>Kickxellomycotina</taxon>
        <taxon>Dimargaritomycetes</taxon>
        <taxon>Dimargaritales</taxon>
        <taxon>Dimargaritaceae</taxon>
        <taxon>Dimargaris</taxon>
    </lineage>
</organism>
<dbReference type="Proteomes" id="UP001151582">
    <property type="component" value="Unassembled WGS sequence"/>
</dbReference>
<dbReference type="GO" id="GO:0016020">
    <property type="term" value="C:membrane"/>
    <property type="evidence" value="ECO:0007669"/>
    <property type="project" value="UniProtKB-SubCell"/>
</dbReference>
<keyword evidence="4 6" id="KW-1133">Transmembrane helix</keyword>
<evidence type="ECO:0000256" key="3">
    <source>
        <dbReference type="ARBA" id="ARBA00022692"/>
    </source>
</evidence>
<dbReference type="OrthoDB" id="5788137at2759"/>
<dbReference type="PANTHER" id="PTHR10556">
    <property type="entry name" value="3-OXO-5-ALPHA-STEROID 4-DEHYDROGENASE"/>
    <property type="match status" value="1"/>
</dbReference>
<evidence type="ECO:0000256" key="2">
    <source>
        <dbReference type="ARBA" id="ARBA00007742"/>
    </source>
</evidence>
<evidence type="ECO:0000313" key="8">
    <source>
        <dbReference type="EMBL" id="KAJ1977024.1"/>
    </source>
</evidence>
<proteinExistence type="inferred from homology"/>
<sequence length="277" mass="31091">MITSESQIYQLLLGLHLGLSVVVTPLILWFGSPYGKLADSFKVHWSRGNVTINGTLGWVIMETVSLVAYTLCFTPWLGGPVHLNATTLLLAAMWVVHYINRSWVYPLRNPHRSPMHVGVMLSAVFFNVINGYVNGRWVSHFGEYPADAILSWHGLAGLALFVGGLVGNVHSDNILMGIQRSKRQKTQLATKGHDTASQSRYVIPRNGLFEWVSSPHYLCELLEWTGYAIATRSTAAWLFVLFAMANLGPRAIQCHRWYKTHFANYPPARKAIIPYLL</sequence>
<dbReference type="PROSITE" id="PS50244">
    <property type="entry name" value="S5A_REDUCTASE"/>
    <property type="match status" value="1"/>
</dbReference>
<keyword evidence="5 6" id="KW-0472">Membrane</keyword>
<evidence type="ECO:0000259" key="7">
    <source>
        <dbReference type="Pfam" id="PF02544"/>
    </source>
</evidence>
<reference evidence="8" key="1">
    <citation type="submission" date="2022-07" db="EMBL/GenBank/DDBJ databases">
        <title>Phylogenomic reconstructions and comparative analyses of Kickxellomycotina fungi.</title>
        <authorList>
            <person name="Reynolds N.K."/>
            <person name="Stajich J.E."/>
            <person name="Barry K."/>
            <person name="Grigoriev I.V."/>
            <person name="Crous P."/>
            <person name="Smith M.E."/>
        </authorList>
    </citation>
    <scope>NUCLEOTIDE SEQUENCE</scope>
    <source>
        <strain evidence="8">RSA 567</strain>
    </source>
</reference>
<keyword evidence="9" id="KW-1185">Reference proteome</keyword>
<dbReference type="InterPro" id="IPR039357">
    <property type="entry name" value="SRD5A/TECR"/>
</dbReference>
<keyword evidence="3 6" id="KW-0812">Transmembrane</keyword>
<protein>
    <recommendedName>
        <fullName evidence="7">3-oxo-5-alpha-steroid 4-dehydrogenase C-terminal domain-containing protein</fullName>
    </recommendedName>
</protein>
<evidence type="ECO:0000256" key="6">
    <source>
        <dbReference type="SAM" id="Phobius"/>
    </source>
</evidence>